<gene>
    <name evidence="1" type="ORF">HINF_LOCUS29842</name>
    <name evidence="2" type="ORF">HINF_LOCUS52156</name>
</gene>
<protein>
    <submittedName>
        <fullName evidence="2">Hypothetical_protein</fullName>
    </submittedName>
</protein>
<evidence type="ECO:0000313" key="3">
    <source>
        <dbReference type="Proteomes" id="UP001642409"/>
    </source>
</evidence>
<dbReference type="EMBL" id="CAXDID020000258">
    <property type="protein sequence ID" value="CAL6066093.1"/>
    <property type="molecule type" value="Genomic_DNA"/>
</dbReference>
<organism evidence="1">
    <name type="scientific">Hexamita inflata</name>
    <dbReference type="NCBI Taxonomy" id="28002"/>
    <lineage>
        <taxon>Eukaryota</taxon>
        <taxon>Metamonada</taxon>
        <taxon>Diplomonadida</taxon>
        <taxon>Hexamitidae</taxon>
        <taxon>Hexamitinae</taxon>
        <taxon>Hexamita</taxon>
    </lineage>
</organism>
<reference evidence="2 3" key="2">
    <citation type="submission" date="2024-07" db="EMBL/GenBank/DDBJ databases">
        <authorList>
            <person name="Akdeniz Z."/>
        </authorList>
    </citation>
    <scope>NUCLEOTIDE SEQUENCE [LARGE SCALE GENOMIC DNA]</scope>
</reference>
<name>A0AA86PW61_9EUKA</name>
<accession>A0AA86PW61</accession>
<comment type="caution">
    <text evidence="1">The sequence shown here is derived from an EMBL/GenBank/DDBJ whole genome shotgun (WGS) entry which is preliminary data.</text>
</comment>
<dbReference type="Proteomes" id="UP001642409">
    <property type="component" value="Unassembled WGS sequence"/>
</dbReference>
<evidence type="ECO:0000313" key="1">
    <source>
        <dbReference type="EMBL" id="CAI9942197.1"/>
    </source>
</evidence>
<evidence type="ECO:0000313" key="2">
    <source>
        <dbReference type="EMBL" id="CAL6066093.1"/>
    </source>
</evidence>
<dbReference type="AlphaFoldDB" id="A0AA86PW61"/>
<keyword evidence="3" id="KW-1185">Reference proteome</keyword>
<sequence length="184" mass="21447">MTLNYKMTLNCYLINDSQVDKESKYIPFYLPTFVYTNSVFCIKNCKFTRMIINFRYTYVRQAHLHSQGNQRLGYKHPGTQRGCFVQTDLYGNPPTSYHLHFQGSNGAVAAFQSWSSAFQSSLILLLEERKVQPYDPIIDRQAKLEFQQCHFSSYVRRRAQSYISKSNLLTQSPSSKLIEFGIFC</sequence>
<reference evidence="1" key="1">
    <citation type="submission" date="2023-06" db="EMBL/GenBank/DDBJ databases">
        <authorList>
            <person name="Kurt Z."/>
        </authorList>
    </citation>
    <scope>NUCLEOTIDE SEQUENCE</scope>
</reference>
<proteinExistence type="predicted"/>
<dbReference type="EMBL" id="CATOUU010000698">
    <property type="protein sequence ID" value="CAI9942197.1"/>
    <property type="molecule type" value="Genomic_DNA"/>
</dbReference>